<keyword evidence="7" id="KW-1185">Reference proteome</keyword>
<dbReference type="InterPro" id="IPR036388">
    <property type="entry name" value="WH-like_DNA-bd_sf"/>
</dbReference>
<comment type="similarity">
    <text evidence="1">Belongs to the LysR transcriptional regulatory family.</text>
</comment>
<dbReference type="EMBL" id="CP138204">
    <property type="protein sequence ID" value="WPC75444.1"/>
    <property type="molecule type" value="Genomic_DNA"/>
</dbReference>
<evidence type="ECO:0000313" key="6">
    <source>
        <dbReference type="EMBL" id="WPC75444.1"/>
    </source>
</evidence>
<keyword evidence="4" id="KW-0804">Transcription</keyword>
<dbReference type="InterPro" id="IPR000847">
    <property type="entry name" value="LysR_HTH_N"/>
</dbReference>
<dbReference type="Gene3D" id="3.40.190.290">
    <property type="match status" value="1"/>
</dbReference>
<dbReference type="PRINTS" id="PR00039">
    <property type="entry name" value="HTHLYSR"/>
</dbReference>
<dbReference type="RefSeq" id="WP_261897428.1">
    <property type="nucleotide sequence ID" value="NZ_AP024896.1"/>
</dbReference>
<evidence type="ECO:0000256" key="3">
    <source>
        <dbReference type="ARBA" id="ARBA00023125"/>
    </source>
</evidence>
<dbReference type="SUPFAM" id="SSF53850">
    <property type="entry name" value="Periplasmic binding protein-like II"/>
    <property type="match status" value="1"/>
</dbReference>
<keyword evidence="2" id="KW-0805">Transcription regulation</keyword>
<dbReference type="SUPFAM" id="SSF46785">
    <property type="entry name" value="Winged helix' DNA-binding domain"/>
    <property type="match status" value="1"/>
</dbReference>
<accession>A0ABZ0QG09</accession>
<sequence length="285" mass="32147">MVFTTVIDEGGFNAAAQKLHRSQSSVSYGISKLQEQLGLKLFIQDGRKMELTKEGERLREEIAPVLRDFQRIETIAQMMATGVESRIRLLVDSIFPRHLLFRAIHQFNQIYPETRVELYDVIRLNPTQHTQFDLAICTTVDGTITGDKLLDVALYPVAHPNHPLGLKSAVTQNDLCNYVSVRFQNSHQPYGGEPPRKGEYWLVNTLEGAASAVRNQIAYGWLPMSAIEEDVREGTMQILALQDRMITVVPLYINDNDKGINGPATLSLKKMLFEVVSASETMDRQ</sequence>
<dbReference type="InterPro" id="IPR005119">
    <property type="entry name" value="LysR_subst-bd"/>
</dbReference>
<proteinExistence type="inferred from homology"/>
<name>A0ABZ0QG09_9VIBR</name>
<dbReference type="Pfam" id="PF03466">
    <property type="entry name" value="LysR_substrate"/>
    <property type="match status" value="1"/>
</dbReference>
<gene>
    <name evidence="6" type="ORF">R8Z52_21175</name>
</gene>
<dbReference type="Proteomes" id="UP001304071">
    <property type="component" value="Chromosome 2"/>
</dbReference>
<evidence type="ECO:0000259" key="5">
    <source>
        <dbReference type="PROSITE" id="PS50931"/>
    </source>
</evidence>
<dbReference type="PROSITE" id="PS50931">
    <property type="entry name" value="HTH_LYSR"/>
    <property type="match status" value="1"/>
</dbReference>
<evidence type="ECO:0000256" key="1">
    <source>
        <dbReference type="ARBA" id="ARBA00009437"/>
    </source>
</evidence>
<dbReference type="Gene3D" id="1.10.10.10">
    <property type="entry name" value="Winged helix-like DNA-binding domain superfamily/Winged helix DNA-binding domain"/>
    <property type="match status" value="1"/>
</dbReference>
<organism evidence="6 7">
    <name type="scientific">Vibrio porteresiae DSM 19223</name>
    <dbReference type="NCBI Taxonomy" id="1123496"/>
    <lineage>
        <taxon>Bacteria</taxon>
        <taxon>Pseudomonadati</taxon>
        <taxon>Pseudomonadota</taxon>
        <taxon>Gammaproteobacteria</taxon>
        <taxon>Vibrionales</taxon>
        <taxon>Vibrionaceae</taxon>
        <taxon>Vibrio</taxon>
    </lineage>
</organism>
<evidence type="ECO:0000256" key="2">
    <source>
        <dbReference type="ARBA" id="ARBA00023015"/>
    </source>
</evidence>
<dbReference type="Pfam" id="PF00126">
    <property type="entry name" value="HTH_1"/>
    <property type="match status" value="1"/>
</dbReference>
<protein>
    <submittedName>
        <fullName evidence="6">LysR family transcriptional regulator</fullName>
    </submittedName>
</protein>
<dbReference type="InterPro" id="IPR036390">
    <property type="entry name" value="WH_DNA-bd_sf"/>
</dbReference>
<evidence type="ECO:0000256" key="4">
    <source>
        <dbReference type="ARBA" id="ARBA00023163"/>
    </source>
</evidence>
<evidence type="ECO:0000313" key="7">
    <source>
        <dbReference type="Proteomes" id="UP001304071"/>
    </source>
</evidence>
<dbReference type="PANTHER" id="PTHR30126">
    <property type="entry name" value="HTH-TYPE TRANSCRIPTIONAL REGULATOR"/>
    <property type="match status" value="1"/>
</dbReference>
<dbReference type="PANTHER" id="PTHR30126:SF88">
    <property type="entry name" value="TRANSCRIPTIONAL REGULATOR-RELATED"/>
    <property type="match status" value="1"/>
</dbReference>
<reference evidence="6 7" key="1">
    <citation type="submission" date="2023-11" db="EMBL/GenBank/DDBJ databases">
        <title>Plant-associative lifestyle of Vibrio porteresiae and its evolutionary dynamics.</title>
        <authorList>
            <person name="Rameshkumar N."/>
            <person name="Kirti K."/>
        </authorList>
    </citation>
    <scope>NUCLEOTIDE SEQUENCE [LARGE SCALE GENOMIC DNA]</scope>
    <source>
        <strain evidence="6 7">MSSRF30</strain>
    </source>
</reference>
<keyword evidence="3" id="KW-0238">DNA-binding</keyword>
<feature type="domain" description="HTH lysR-type" evidence="5">
    <location>
        <begin position="1"/>
        <end position="52"/>
    </location>
</feature>